<gene>
    <name evidence="2" type="ORF">FPZ44_15120</name>
</gene>
<dbReference type="RefSeq" id="WP_144991868.1">
    <property type="nucleotide sequence ID" value="NZ_VNJK01000001.1"/>
</dbReference>
<accession>A0A559J4F4</accession>
<dbReference type="Pfam" id="PF11877">
    <property type="entry name" value="DUF3397"/>
    <property type="match status" value="1"/>
</dbReference>
<feature type="transmembrane region" description="Helical" evidence="1">
    <location>
        <begin position="12"/>
        <end position="31"/>
    </location>
</feature>
<keyword evidence="1" id="KW-0812">Transmembrane</keyword>
<keyword evidence="3" id="KW-1185">Reference proteome</keyword>
<dbReference type="AlphaFoldDB" id="A0A559J4F4"/>
<proteinExistence type="predicted"/>
<sequence length="128" mass="14699">MWNWISQSFISLTILPFIPFIAIWFISAFWVKDKKKSFLLAVDITNVFLIASVAGLYNVVFQSSTGLYGIILIMLLAAGLLGGAMHRKRGTVNVKRLVRAIWRISFLVLAIFYFFLFFMGMFVYLKDV</sequence>
<dbReference type="OrthoDB" id="2661791at2"/>
<dbReference type="EMBL" id="VNJK01000001">
    <property type="protein sequence ID" value="TVX94764.1"/>
    <property type="molecule type" value="Genomic_DNA"/>
</dbReference>
<feature type="transmembrane region" description="Helical" evidence="1">
    <location>
        <begin position="38"/>
        <end position="60"/>
    </location>
</feature>
<comment type="caution">
    <text evidence="2">The sequence shown here is derived from an EMBL/GenBank/DDBJ whole genome shotgun (WGS) entry which is preliminary data.</text>
</comment>
<feature type="transmembrane region" description="Helical" evidence="1">
    <location>
        <begin position="66"/>
        <end position="85"/>
    </location>
</feature>
<organism evidence="2 3">
    <name type="scientific">Paenibacillus agilis</name>
    <dbReference type="NCBI Taxonomy" id="3020863"/>
    <lineage>
        <taxon>Bacteria</taxon>
        <taxon>Bacillati</taxon>
        <taxon>Bacillota</taxon>
        <taxon>Bacilli</taxon>
        <taxon>Bacillales</taxon>
        <taxon>Paenibacillaceae</taxon>
        <taxon>Paenibacillus</taxon>
    </lineage>
</organism>
<feature type="transmembrane region" description="Helical" evidence="1">
    <location>
        <begin position="106"/>
        <end position="125"/>
    </location>
</feature>
<keyword evidence="1" id="KW-1133">Transmembrane helix</keyword>
<dbReference type="Proteomes" id="UP000318102">
    <property type="component" value="Unassembled WGS sequence"/>
</dbReference>
<reference evidence="2 3" key="1">
    <citation type="submission" date="2019-07" db="EMBL/GenBank/DDBJ databases">
        <authorList>
            <person name="Kim J."/>
        </authorList>
    </citation>
    <scope>NUCLEOTIDE SEQUENCE [LARGE SCALE GENOMIC DNA]</scope>
    <source>
        <strain evidence="2 3">N4</strain>
    </source>
</reference>
<evidence type="ECO:0000313" key="3">
    <source>
        <dbReference type="Proteomes" id="UP000318102"/>
    </source>
</evidence>
<evidence type="ECO:0000313" key="2">
    <source>
        <dbReference type="EMBL" id="TVX94764.1"/>
    </source>
</evidence>
<name>A0A559J4F4_9BACL</name>
<keyword evidence="1" id="KW-0472">Membrane</keyword>
<evidence type="ECO:0000256" key="1">
    <source>
        <dbReference type="SAM" id="Phobius"/>
    </source>
</evidence>
<dbReference type="InterPro" id="IPR024515">
    <property type="entry name" value="DUF3397"/>
</dbReference>
<protein>
    <submittedName>
        <fullName evidence="2">DUF3397 domain-containing protein</fullName>
    </submittedName>
</protein>